<keyword evidence="3" id="KW-0067">ATP-binding</keyword>
<dbReference type="EMBL" id="JBHMAF010000200">
    <property type="protein sequence ID" value="MFB9762716.1"/>
    <property type="molecule type" value="Genomic_DNA"/>
</dbReference>
<dbReference type="Proteomes" id="UP001589609">
    <property type="component" value="Unassembled WGS sequence"/>
</dbReference>
<dbReference type="Pfam" id="PF02626">
    <property type="entry name" value="CT_A_B"/>
    <property type="match status" value="1"/>
</dbReference>
<evidence type="ECO:0000256" key="3">
    <source>
        <dbReference type="ARBA" id="ARBA00022840"/>
    </source>
</evidence>
<evidence type="ECO:0000313" key="6">
    <source>
        <dbReference type="Proteomes" id="UP001589609"/>
    </source>
</evidence>
<feature type="domain" description="Carboxyltransferase" evidence="4">
    <location>
        <begin position="24"/>
        <end position="320"/>
    </location>
</feature>
<dbReference type="RefSeq" id="WP_379952583.1">
    <property type="nucleotide sequence ID" value="NZ_JBHMAF010000200.1"/>
</dbReference>
<dbReference type="InterPro" id="IPR029000">
    <property type="entry name" value="Cyclophilin-like_dom_sf"/>
</dbReference>
<sequence>MTIQVIRPGLCTSVQDLGRYGYRKQGVVVSGAMDTTALRIGNRLVGNEEAAAALEVTLVGPKLLFEKDTLISICGGDLSPHIDGCIVPLWRPVLVKSGSILQFEAPKLGCRSYIAVAGGIDVPTVMESSSTYIRGEFGGLEGRNVKEGDRLFIGKASEFACCFARQLSDGEKKGFSAAKWGFSSALLPAYSSRSIVRMIRGPQFEWFTERAQEELFARSFHITTNSDRMGYRLGGGKLELQGAAELFSEAVSIGTIQVPPEGNPIVLMADCQTTGGYPNIGYVVSVDIPILAQLKPGDFVNFQEVSLGQAHMLMLAQEKLLKLAALGIRWKGKG</sequence>
<dbReference type="SMART" id="SM00797">
    <property type="entry name" value="AHS2"/>
    <property type="match status" value="1"/>
</dbReference>
<comment type="caution">
    <text evidence="5">The sequence shown here is derived from an EMBL/GenBank/DDBJ whole genome shotgun (WGS) entry which is preliminary data.</text>
</comment>
<evidence type="ECO:0000313" key="5">
    <source>
        <dbReference type="EMBL" id="MFB9762716.1"/>
    </source>
</evidence>
<dbReference type="InterPro" id="IPR003778">
    <property type="entry name" value="CT_A_B"/>
</dbReference>
<dbReference type="InterPro" id="IPR052708">
    <property type="entry name" value="PxpC"/>
</dbReference>
<name>A0ABV5WR68_9BACI</name>
<reference evidence="5 6" key="1">
    <citation type="submission" date="2024-09" db="EMBL/GenBank/DDBJ databases">
        <authorList>
            <person name="Sun Q."/>
            <person name="Mori K."/>
        </authorList>
    </citation>
    <scope>NUCLEOTIDE SEQUENCE [LARGE SCALE GENOMIC DNA]</scope>
    <source>
        <strain evidence="5 6">JCM 11201</strain>
    </source>
</reference>
<dbReference type="PANTHER" id="PTHR43309">
    <property type="entry name" value="5-OXOPROLINASE SUBUNIT C"/>
    <property type="match status" value="1"/>
</dbReference>
<evidence type="ECO:0000256" key="1">
    <source>
        <dbReference type="ARBA" id="ARBA00022741"/>
    </source>
</evidence>
<proteinExistence type="predicted"/>
<accession>A0ABV5WR68</accession>
<protein>
    <submittedName>
        <fullName evidence="5">Biotin-dependent carboxyltransferase family protein</fullName>
    </submittedName>
</protein>
<gene>
    <name evidence="5" type="ORF">ACFFMS_31315</name>
</gene>
<keyword evidence="2" id="KW-0378">Hydrolase</keyword>
<organism evidence="5 6">
    <name type="scientific">Ectobacillus funiculus</name>
    <dbReference type="NCBI Taxonomy" id="137993"/>
    <lineage>
        <taxon>Bacteria</taxon>
        <taxon>Bacillati</taxon>
        <taxon>Bacillota</taxon>
        <taxon>Bacilli</taxon>
        <taxon>Bacillales</taxon>
        <taxon>Bacillaceae</taxon>
        <taxon>Ectobacillus</taxon>
    </lineage>
</organism>
<dbReference type="SUPFAM" id="SSF50891">
    <property type="entry name" value="Cyclophilin-like"/>
    <property type="match status" value="1"/>
</dbReference>
<dbReference type="NCBIfam" id="TIGR00724">
    <property type="entry name" value="urea_amlyse_rel"/>
    <property type="match status" value="1"/>
</dbReference>
<dbReference type="Gene3D" id="2.40.100.10">
    <property type="entry name" value="Cyclophilin-like"/>
    <property type="match status" value="1"/>
</dbReference>
<dbReference type="PANTHER" id="PTHR43309:SF5">
    <property type="entry name" value="5-OXOPROLINASE SUBUNIT C"/>
    <property type="match status" value="1"/>
</dbReference>
<keyword evidence="1" id="KW-0547">Nucleotide-binding</keyword>
<evidence type="ECO:0000259" key="4">
    <source>
        <dbReference type="SMART" id="SM00797"/>
    </source>
</evidence>
<keyword evidence="6" id="KW-1185">Reference proteome</keyword>
<evidence type="ECO:0000256" key="2">
    <source>
        <dbReference type="ARBA" id="ARBA00022801"/>
    </source>
</evidence>